<gene>
    <name evidence="2" type="ORF">SAMN04488122_4531</name>
</gene>
<dbReference type="InterPro" id="IPR000600">
    <property type="entry name" value="ROK"/>
</dbReference>
<protein>
    <submittedName>
        <fullName evidence="2">Glucokinase</fullName>
    </submittedName>
</protein>
<keyword evidence="2" id="KW-0808">Transferase</keyword>
<accession>A0A1I0S7P3</accession>
<dbReference type="Proteomes" id="UP000199310">
    <property type="component" value="Unassembled WGS sequence"/>
</dbReference>
<sequence>MLLGFDIGGTKCAVVIGRLDEDGKPVIEEKQVLPTDKPAYEMIAQLFSVAEVMLFKYNATAPLEGIGISCGGPLSSKNGTILSPPNLPGWDNIPIVELTEKRFGIRTILQNDANACAVAEWKYGAGKGVNNMIFLTFGTGMGAGLILDGRLYTGISDLAGEVGHLRLSATGPVGFGKAGSFEGYCSGGGIAQLGQIKAREKLQMGIPVTFCTSLEQLGNITAKSVAEAAFQQDETALEVYHICAQHLGKGLALLIDVLNPELIVLGSIYGRAQSLLEPVMQEVIRKEALQSSARVCRIVPAGLGEGIGDMAALSLALLSAEG</sequence>
<keyword evidence="2" id="KW-0418">Kinase</keyword>
<dbReference type="STRING" id="29529.SAMN04488122_4531"/>
<comment type="similarity">
    <text evidence="1">Belongs to the ROK (NagC/XylR) family.</text>
</comment>
<name>A0A1I0S7P3_9BACT</name>
<dbReference type="SUPFAM" id="SSF53067">
    <property type="entry name" value="Actin-like ATPase domain"/>
    <property type="match status" value="1"/>
</dbReference>
<dbReference type="RefSeq" id="WP_218150411.1">
    <property type="nucleotide sequence ID" value="NZ_FOJG01000002.1"/>
</dbReference>
<dbReference type="PANTHER" id="PTHR18964:SF149">
    <property type="entry name" value="BIFUNCTIONAL UDP-N-ACETYLGLUCOSAMINE 2-EPIMERASE_N-ACETYLMANNOSAMINE KINASE"/>
    <property type="match status" value="1"/>
</dbReference>
<proteinExistence type="inferred from homology"/>
<dbReference type="PANTHER" id="PTHR18964">
    <property type="entry name" value="ROK (REPRESSOR, ORF, KINASE) FAMILY"/>
    <property type="match status" value="1"/>
</dbReference>
<evidence type="ECO:0000313" key="2">
    <source>
        <dbReference type="EMBL" id="SEW51841.1"/>
    </source>
</evidence>
<reference evidence="3" key="1">
    <citation type="submission" date="2016-10" db="EMBL/GenBank/DDBJ databases">
        <authorList>
            <person name="Varghese N."/>
            <person name="Submissions S."/>
        </authorList>
    </citation>
    <scope>NUCLEOTIDE SEQUENCE [LARGE SCALE GENOMIC DNA]</scope>
    <source>
        <strain evidence="3">DSM 3695</strain>
    </source>
</reference>
<dbReference type="Gene3D" id="3.30.420.40">
    <property type="match status" value="2"/>
</dbReference>
<organism evidence="2 3">
    <name type="scientific">Chitinophaga arvensicola</name>
    <dbReference type="NCBI Taxonomy" id="29529"/>
    <lineage>
        <taxon>Bacteria</taxon>
        <taxon>Pseudomonadati</taxon>
        <taxon>Bacteroidota</taxon>
        <taxon>Chitinophagia</taxon>
        <taxon>Chitinophagales</taxon>
        <taxon>Chitinophagaceae</taxon>
        <taxon>Chitinophaga</taxon>
    </lineage>
</organism>
<dbReference type="GO" id="GO:0016301">
    <property type="term" value="F:kinase activity"/>
    <property type="evidence" value="ECO:0007669"/>
    <property type="project" value="UniProtKB-KW"/>
</dbReference>
<dbReference type="AlphaFoldDB" id="A0A1I0S7P3"/>
<evidence type="ECO:0000256" key="1">
    <source>
        <dbReference type="ARBA" id="ARBA00006479"/>
    </source>
</evidence>
<evidence type="ECO:0000313" key="3">
    <source>
        <dbReference type="Proteomes" id="UP000199310"/>
    </source>
</evidence>
<dbReference type="EMBL" id="FOJG01000002">
    <property type="protein sequence ID" value="SEW51841.1"/>
    <property type="molecule type" value="Genomic_DNA"/>
</dbReference>
<keyword evidence="3" id="KW-1185">Reference proteome</keyword>
<dbReference type="InterPro" id="IPR043129">
    <property type="entry name" value="ATPase_NBD"/>
</dbReference>
<dbReference type="CDD" id="cd23763">
    <property type="entry name" value="ASKHA_ATPase_ROK"/>
    <property type="match status" value="1"/>
</dbReference>
<dbReference type="Pfam" id="PF00480">
    <property type="entry name" value="ROK"/>
    <property type="match status" value="1"/>
</dbReference>